<keyword evidence="5" id="KW-1185">Reference proteome</keyword>
<evidence type="ECO:0000313" key="4">
    <source>
        <dbReference type="EMBL" id="MBI6874711.1"/>
    </source>
</evidence>
<sequence>MKKKIKENAVRLFCERGFSGTSIRNISDSVGITAAAVYSHFKSKEELFLEVFAEGWRAVAEEVNIIKNKEKDLTSELLFKIYKYHVNYYLKEKEKTIFLFRSTMFPASELKEKVIKIFYRELNDTHEFIGNIFKDMVAKGIVRNIPIENYVYTFYRLIDSFIFEITALNKAITDEELNKHWQCYWQYIKA</sequence>
<dbReference type="InterPro" id="IPR009057">
    <property type="entry name" value="Homeodomain-like_sf"/>
</dbReference>
<evidence type="ECO:0000313" key="5">
    <source>
        <dbReference type="Proteomes" id="UP000622687"/>
    </source>
</evidence>
<organism evidence="4 5">
    <name type="scientific">Clostridium aciditolerans</name>
    <dbReference type="NCBI Taxonomy" id="339861"/>
    <lineage>
        <taxon>Bacteria</taxon>
        <taxon>Bacillati</taxon>
        <taxon>Bacillota</taxon>
        <taxon>Clostridia</taxon>
        <taxon>Eubacteriales</taxon>
        <taxon>Clostridiaceae</taxon>
        <taxon>Clostridium</taxon>
    </lineage>
</organism>
<dbReference type="InterPro" id="IPR001647">
    <property type="entry name" value="HTH_TetR"/>
</dbReference>
<feature type="domain" description="HTH tetR-type" evidence="3">
    <location>
        <begin position="1"/>
        <end position="59"/>
    </location>
</feature>
<dbReference type="PROSITE" id="PS01081">
    <property type="entry name" value="HTH_TETR_1"/>
    <property type="match status" value="1"/>
</dbReference>
<dbReference type="PROSITE" id="PS50977">
    <property type="entry name" value="HTH_TETR_2"/>
    <property type="match status" value="1"/>
</dbReference>
<name>A0A934M8B2_9CLOT</name>
<dbReference type="PRINTS" id="PR00455">
    <property type="entry name" value="HTHTETR"/>
</dbReference>
<evidence type="ECO:0000256" key="2">
    <source>
        <dbReference type="PROSITE-ProRule" id="PRU00335"/>
    </source>
</evidence>
<comment type="caution">
    <text evidence="4">The sequence shown here is derived from an EMBL/GenBank/DDBJ whole genome shotgun (WGS) entry which is preliminary data.</text>
</comment>
<evidence type="ECO:0000256" key="1">
    <source>
        <dbReference type="ARBA" id="ARBA00023125"/>
    </source>
</evidence>
<accession>A0A934M8B2</accession>
<dbReference type="InterPro" id="IPR023772">
    <property type="entry name" value="DNA-bd_HTH_TetR-type_CS"/>
</dbReference>
<dbReference type="Gene3D" id="1.10.357.10">
    <property type="entry name" value="Tetracycline Repressor, domain 2"/>
    <property type="match status" value="1"/>
</dbReference>
<dbReference type="Gene3D" id="1.10.10.60">
    <property type="entry name" value="Homeodomain-like"/>
    <property type="match status" value="1"/>
</dbReference>
<dbReference type="Pfam" id="PF00440">
    <property type="entry name" value="TetR_N"/>
    <property type="match status" value="1"/>
</dbReference>
<dbReference type="RefSeq" id="WP_211144092.1">
    <property type="nucleotide sequence ID" value="NZ_JAEEGB010000033.1"/>
</dbReference>
<proteinExistence type="predicted"/>
<keyword evidence="1 2" id="KW-0238">DNA-binding</keyword>
<reference evidence="4" key="1">
    <citation type="submission" date="2020-12" db="EMBL/GenBank/DDBJ databases">
        <title>Clostridium thailandense sp. nov., a novel acetogenic bacterium isolated from peat land soil in Thailand.</title>
        <authorList>
            <person name="Chaikitkaew S."/>
            <person name="Birkeland N.K."/>
        </authorList>
    </citation>
    <scope>NUCLEOTIDE SEQUENCE</scope>
    <source>
        <strain evidence="4">DSM 17425</strain>
    </source>
</reference>
<gene>
    <name evidence="4" type="ORF">I6U51_18750</name>
</gene>
<evidence type="ECO:0000259" key="3">
    <source>
        <dbReference type="PROSITE" id="PS50977"/>
    </source>
</evidence>
<dbReference type="Proteomes" id="UP000622687">
    <property type="component" value="Unassembled WGS sequence"/>
</dbReference>
<dbReference type="EMBL" id="JAEEGB010000033">
    <property type="protein sequence ID" value="MBI6874711.1"/>
    <property type="molecule type" value="Genomic_DNA"/>
</dbReference>
<dbReference type="GO" id="GO:0003677">
    <property type="term" value="F:DNA binding"/>
    <property type="evidence" value="ECO:0007669"/>
    <property type="project" value="UniProtKB-UniRule"/>
</dbReference>
<dbReference type="PANTHER" id="PTHR43479:SF11">
    <property type="entry name" value="ACREF_ENVCD OPERON REPRESSOR-RELATED"/>
    <property type="match status" value="1"/>
</dbReference>
<feature type="DNA-binding region" description="H-T-H motif" evidence="2">
    <location>
        <begin position="22"/>
        <end position="41"/>
    </location>
</feature>
<protein>
    <submittedName>
        <fullName evidence="4">TetR/AcrR family transcriptional regulator</fullName>
    </submittedName>
</protein>
<dbReference type="SUPFAM" id="SSF46689">
    <property type="entry name" value="Homeodomain-like"/>
    <property type="match status" value="1"/>
</dbReference>
<dbReference type="AlphaFoldDB" id="A0A934M8B2"/>
<dbReference type="PANTHER" id="PTHR43479">
    <property type="entry name" value="ACREF/ENVCD OPERON REPRESSOR-RELATED"/>
    <property type="match status" value="1"/>
</dbReference>
<dbReference type="InterPro" id="IPR050624">
    <property type="entry name" value="HTH-type_Tx_Regulator"/>
</dbReference>